<dbReference type="EMBL" id="JAGGNH010000001">
    <property type="protein sequence ID" value="KAJ0984251.1"/>
    <property type="molecule type" value="Genomic_DNA"/>
</dbReference>
<keyword evidence="1" id="KW-0677">Repeat</keyword>
<dbReference type="Pfam" id="PF20431">
    <property type="entry name" value="E_motif"/>
    <property type="match status" value="1"/>
</dbReference>
<evidence type="ECO:0000313" key="4">
    <source>
        <dbReference type="Proteomes" id="UP001085076"/>
    </source>
</evidence>
<organism evidence="3 4">
    <name type="scientific">Dioscorea zingiberensis</name>
    <dbReference type="NCBI Taxonomy" id="325984"/>
    <lineage>
        <taxon>Eukaryota</taxon>
        <taxon>Viridiplantae</taxon>
        <taxon>Streptophyta</taxon>
        <taxon>Embryophyta</taxon>
        <taxon>Tracheophyta</taxon>
        <taxon>Spermatophyta</taxon>
        <taxon>Magnoliopsida</taxon>
        <taxon>Liliopsida</taxon>
        <taxon>Dioscoreales</taxon>
        <taxon>Dioscoreaceae</taxon>
        <taxon>Dioscorea</taxon>
    </lineage>
</organism>
<sequence length="573" mass="63109">MAKKFTETLHKHFHSLEHHASPYSLPSLLKSCSSPSSLLLALQLHCSILKSGLTSDPVIMNSLLSTYSRHSHVGSARQVFDTMPLRDVVSWNSMINCYVTNGCLSESVELFRQMQFSGYATKSELVASVLSVSGRLQDLRHGKEIHGHAVRSACFESCVLLPTSLVDMYSKCGDLGSALRVFGLMPVRNEVSWTAMITGCVVCGDHSLSLDIFRGMVGGGIKPNGVTLVSILPACGESGALRQGKEVHGYALRHGFDSEPRVVAALMAMYCRFEEAFQLALFVFELEEFKDIVIWSSMMVNSSRNGYYFRTMELFKRMKRDGVKPNSVTMLAMLTACAGLLSTDHGQGVHCYIVKSGLIEDVFIGNSLIDMYAKCGCLASAVQVFYEMPIKDVVSYTCMISSYGLHGHGYEALRLFYEMKKIGIRQDSIAFLAVLSACNRSGLVDEAQEVFQKMKESTSDMTPSPEHYACYVDLLGKSGMVEDACNVIRTMSGSLSTKILSSLVVACRISGKFELAESLAVWLLDLEPENAANYTLLSMIHAETGNWFGKERVCELMRDRGLVKSTGSSQIET</sequence>
<dbReference type="FunFam" id="1.25.40.10:FF:000073">
    <property type="entry name" value="Pentatricopeptide repeat-containing protein chloroplastic"/>
    <property type="match status" value="1"/>
</dbReference>
<dbReference type="Gene3D" id="1.25.40.10">
    <property type="entry name" value="Tetratricopeptide repeat domain"/>
    <property type="match status" value="3"/>
</dbReference>
<accession>A0A9D5D318</accession>
<dbReference type="InterPro" id="IPR002885">
    <property type="entry name" value="PPR_rpt"/>
</dbReference>
<dbReference type="PROSITE" id="PS51375">
    <property type="entry name" value="PPR"/>
    <property type="match status" value="5"/>
</dbReference>
<dbReference type="OrthoDB" id="1871818at2759"/>
<feature type="repeat" description="PPR" evidence="2">
    <location>
        <begin position="87"/>
        <end position="121"/>
    </location>
</feature>
<evidence type="ECO:0008006" key="5">
    <source>
        <dbReference type="Google" id="ProtNLM"/>
    </source>
</evidence>
<dbReference type="GO" id="GO:0003729">
    <property type="term" value="F:mRNA binding"/>
    <property type="evidence" value="ECO:0007669"/>
    <property type="project" value="UniProtKB-ARBA"/>
</dbReference>
<protein>
    <recommendedName>
        <fullName evidence="5">Pentatricopeptide repeat-containing protein</fullName>
    </recommendedName>
</protein>
<comment type="caution">
    <text evidence="3">The sequence shown here is derived from an EMBL/GenBank/DDBJ whole genome shotgun (WGS) entry which is preliminary data.</text>
</comment>
<dbReference type="InterPro" id="IPR046960">
    <property type="entry name" value="PPR_At4g14850-like_plant"/>
</dbReference>
<dbReference type="GO" id="GO:0009451">
    <property type="term" value="P:RNA modification"/>
    <property type="evidence" value="ECO:0007669"/>
    <property type="project" value="InterPro"/>
</dbReference>
<dbReference type="PANTHER" id="PTHR47926:SF347">
    <property type="entry name" value="PENTATRICOPEPTIDE REPEAT-CONTAINING PROTEIN"/>
    <property type="match status" value="1"/>
</dbReference>
<dbReference type="PANTHER" id="PTHR47926">
    <property type="entry name" value="PENTATRICOPEPTIDE REPEAT-CONTAINING PROTEIN"/>
    <property type="match status" value="1"/>
</dbReference>
<evidence type="ECO:0000313" key="3">
    <source>
        <dbReference type="EMBL" id="KAJ0984251.1"/>
    </source>
</evidence>
<dbReference type="NCBIfam" id="TIGR00756">
    <property type="entry name" value="PPR"/>
    <property type="match status" value="4"/>
</dbReference>
<reference evidence="3" key="2">
    <citation type="journal article" date="2022" name="Hortic Res">
        <title>The genome of Dioscorea zingiberensis sheds light on the biosynthesis, origin and evolution of the medicinally important diosgenin saponins.</title>
        <authorList>
            <person name="Li Y."/>
            <person name="Tan C."/>
            <person name="Li Z."/>
            <person name="Guo J."/>
            <person name="Li S."/>
            <person name="Chen X."/>
            <person name="Wang C."/>
            <person name="Dai X."/>
            <person name="Yang H."/>
            <person name="Song W."/>
            <person name="Hou L."/>
            <person name="Xu J."/>
            <person name="Tong Z."/>
            <person name="Xu A."/>
            <person name="Yuan X."/>
            <person name="Wang W."/>
            <person name="Yang Q."/>
            <person name="Chen L."/>
            <person name="Sun Z."/>
            <person name="Wang K."/>
            <person name="Pan B."/>
            <person name="Chen J."/>
            <person name="Bao Y."/>
            <person name="Liu F."/>
            <person name="Qi X."/>
            <person name="Gang D.R."/>
            <person name="Wen J."/>
            <person name="Li J."/>
        </authorList>
    </citation>
    <scope>NUCLEOTIDE SEQUENCE</scope>
    <source>
        <strain evidence="3">Dzin_1.0</strain>
    </source>
</reference>
<evidence type="ECO:0000256" key="1">
    <source>
        <dbReference type="ARBA" id="ARBA00022737"/>
    </source>
</evidence>
<dbReference type="Pfam" id="PF01535">
    <property type="entry name" value="PPR"/>
    <property type="match status" value="5"/>
</dbReference>
<proteinExistence type="predicted"/>
<gene>
    <name evidence="3" type="ORF">J5N97_002607</name>
</gene>
<dbReference type="FunFam" id="1.25.40.10:FF:000351">
    <property type="entry name" value="Pentatricopeptide repeat-containing protein"/>
    <property type="match status" value="1"/>
</dbReference>
<dbReference type="InterPro" id="IPR011990">
    <property type="entry name" value="TPR-like_helical_dom_sf"/>
</dbReference>
<dbReference type="InterPro" id="IPR046848">
    <property type="entry name" value="E_motif"/>
</dbReference>
<evidence type="ECO:0000256" key="2">
    <source>
        <dbReference type="PROSITE-ProRule" id="PRU00708"/>
    </source>
</evidence>
<dbReference type="FunFam" id="1.25.40.10:FF:000090">
    <property type="entry name" value="Pentatricopeptide repeat-containing protein, chloroplastic"/>
    <property type="match status" value="1"/>
</dbReference>
<feature type="repeat" description="PPR" evidence="2">
    <location>
        <begin position="291"/>
        <end position="325"/>
    </location>
</feature>
<reference evidence="3" key="1">
    <citation type="submission" date="2021-03" db="EMBL/GenBank/DDBJ databases">
        <authorList>
            <person name="Li Z."/>
            <person name="Yang C."/>
        </authorList>
    </citation>
    <scope>NUCLEOTIDE SEQUENCE</scope>
    <source>
        <strain evidence="3">Dzin_1.0</strain>
        <tissue evidence="3">Leaf</tissue>
    </source>
</reference>
<feature type="repeat" description="PPR" evidence="2">
    <location>
        <begin position="392"/>
        <end position="426"/>
    </location>
</feature>
<feature type="repeat" description="PPR" evidence="2">
    <location>
        <begin position="189"/>
        <end position="223"/>
    </location>
</feature>
<dbReference type="Pfam" id="PF13041">
    <property type="entry name" value="PPR_2"/>
    <property type="match status" value="2"/>
</dbReference>
<keyword evidence="4" id="KW-1185">Reference proteome</keyword>
<name>A0A9D5D318_9LILI</name>
<dbReference type="AlphaFoldDB" id="A0A9D5D318"/>
<dbReference type="Proteomes" id="UP001085076">
    <property type="component" value="Miscellaneous, Linkage group lg01"/>
</dbReference>
<feature type="repeat" description="PPR" evidence="2">
    <location>
        <begin position="427"/>
        <end position="461"/>
    </location>
</feature>